<sequence length="57" mass="6198">MYEPDAPHSLFQNELRALAPMLTEGSLLQTIALQLLAEIEQAASGQVIVRVEHVLAA</sequence>
<organism evidence="1 2">
    <name type="scientific">Cupriavidus pinatubonensis</name>
    <dbReference type="NCBI Taxonomy" id="248026"/>
    <lineage>
        <taxon>Bacteria</taxon>
        <taxon>Pseudomonadati</taxon>
        <taxon>Pseudomonadota</taxon>
        <taxon>Betaproteobacteria</taxon>
        <taxon>Burkholderiales</taxon>
        <taxon>Burkholderiaceae</taxon>
        <taxon>Cupriavidus</taxon>
    </lineage>
</organism>
<protein>
    <submittedName>
        <fullName evidence="1">Uncharacterized protein</fullName>
    </submittedName>
</protein>
<reference evidence="1 2" key="1">
    <citation type="submission" date="2021-08" db="EMBL/GenBank/DDBJ databases">
        <authorList>
            <person name="Peeters C."/>
        </authorList>
    </citation>
    <scope>NUCLEOTIDE SEQUENCE [LARGE SCALE GENOMIC DNA]</scope>
    <source>
        <strain evidence="1 2">LMG 23994</strain>
    </source>
</reference>
<keyword evidence="2" id="KW-1185">Reference proteome</keyword>
<accession>A0ABM8XGN3</accession>
<dbReference type="Proteomes" id="UP000701702">
    <property type="component" value="Unassembled WGS sequence"/>
</dbReference>
<dbReference type="EMBL" id="CAJZAF010000024">
    <property type="protein sequence ID" value="CAG9179316.1"/>
    <property type="molecule type" value="Genomic_DNA"/>
</dbReference>
<evidence type="ECO:0000313" key="1">
    <source>
        <dbReference type="EMBL" id="CAG9179316.1"/>
    </source>
</evidence>
<comment type="caution">
    <text evidence="1">The sequence shown here is derived from an EMBL/GenBank/DDBJ whole genome shotgun (WGS) entry which is preliminary data.</text>
</comment>
<evidence type="ECO:0000313" key="2">
    <source>
        <dbReference type="Proteomes" id="UP000701702"/>
    </source>
</evidence>
<dbReference type="RefSeq" id="WP_224005167.1">
    <property type="nucleotide sequence ID" value="NZ_CAJZAF010000024.1"/>
</dbReference>
<proteinExistence type="predicted"/>
<name>A0ABM8XGN3_9BURK</name>
<gene>
    <name evidence="1" type="ORF">LMG23994_04126</name>
</gene>